<evidence type="ECO:0000259" key="5">
    <source>
        <dbReference type="PROSITE" id="PS50178"/>
    </source>
</evidence>
<proteinExistence type="predicted"/>
<dbReference type="Proteomes" id="UP000198211">
    <property type="component" value="Unassembled WGS sequence"/>
</dbReference>
<gene>
    <name evidence="6" type="ORF">PHMEG_0008909</name>
</gene>
<dbReference type="Gene3D" id="3.30.40.10">
    <property type="entry name" value="Zinc/RING finger domain, C3HC4 (zinc finger)"/>
    <property type="match status" value="1"/>
</dbReference>
<organism evidence="6 7">
    <name type="scientific">Phytophthora megakarya</name>
    <dbReference type="NCBI Taxonomy" id="4795"/>
    <lineage>
        <taxon>Eukaryota</taxon>
        <taxon>Sar</taxon>
        <taxon>Stramenopiles</taxon>
        <taxon>Oomycota</taxon>
        <taxon>Peronosporomycetes</taxon>
        <taxon>Peronosporales</taxon>
        <taxon>Peronosporaceae</taxon>
        <taxon>Phytophthora</taxon>
    </lineage>
</organism>
<dbReference type="Pfam" id="PF01363">
    <property type="entry name" value="FYVE"/>
    <property type="match status" value="1"/>
</dbReference>
<dbReference type="SUPFAM" id="SSF57903">
    <property type="entry name" value="FYVE/PHD zinc finger"/>
    <property type="match status" value="1"/>
</dbReference>
<dbReference type="OrthoDB" id="660555at2759"/>
<dbReference type="InterPro" id="IPR011011">
    <property type="entry name" value="Znf_FYVE_PHD"/>
</dbReference>
<evidence type="ECO:0000256" key="4">
    <source>
        <dbReference type="PROSITE-ProRule" id="PRU00091"/>
    </source>
</evidence>
<dbReference type="InterPro" id="IPR052727">
    <property type="entry name" value="Rab4/Rab5_effector"/>
</dbReference>
<evidence type="ECO:0000256" key="2">
    <source>
        <dbReference type="ARBA" id="ARBA00022771"/>
    </source>
</evidence>
<evidence type="ECO:0000313" key="7">
    <source>
        <dbReference type="Proteomes" id="UP000198211"/>
    </source>
</evidence>
<evidence type="ECO:0000313" key="6">
    <source>
        <dbReference type="EMBL" id="OWZ17187.1"/>
    </source>
</evidence>
<protein>
    <submittedName>
        <fullName evidence="6">Phosphatidylinositol-4-phosphate binding protein</fullName>
    </submittedName>
</protein>
<keyword evidence="3" id="KW-0862">Zinc</keyword>
<dbReference type="EMBL" id="NBNE01000796">
    <property type="protein sequence ID" value="OWZ17187.1"/>
    <property type="molecule type" value="Genomic_DNA"/>
</dbReference>
<keyword evidence="7" id="KW-1185">Reference proteome</keyword>
<keyword evidence="2 4" id="KW-0863">Zinc-finger</keyword>
<name>A0A225WJK5_9STRA</name>
<dbReference type="PANTHER" id="PTHR13510">
    <property type="entry name" value="FYVE-FINGER-CONTAINING RAB5 EFFECTOR PROTEIN RABENOSYN-5-RELATED"/>
    <property type="match status" value="1"/>
</dbReference>
<evidence type="ECO:0000256" key="3">
    <source>
        <dbReference type="ARBA" id="ARBA00022833"/>
    </source>
</evidence>
<reference evidence="7" key="1">
    <citation type="submission" date="2017-03" db="EMBL/GenBank/DDBJ databases">
        <title>Phytopthora megakarya and P. palmivora, two closely related causual agents of cacao black pod achieved similar genome size and gene model numbers by different mechanisms.</title>
        <authorList>
            <person name="Ali S."/>
            <person name="Shao J."/>
            <person name="Larry D.J."/>
            <person name="Kronmiller B."/>
            <person name="Shen D."/>
            <person name="Strem M.D."/>
            <person name="Melnick R.L."/>
            <person name="Guiltinan M.J."/>
            <person name="Tyler B.M."/>
            <person name="Meinhardt L.W."/>
            <person name="Bailey B.A."/>
        </authorList>
    </citation>
    <scope>NUCLEOTIDE SEQUENCE [LARGE SCALE GENOMIC DNA]</scope>
    <source>
        <strain evidence="7">zdho120</strain>
    </source>
</reference>
<dbReference type="GO" id="GO:0008270">
    <property type="term" value="F:zinc ion binding"/>
    <property type="evidence" value="ECO:0007669"/>
    <property type="project" value="UniProtKB-KW"/>
</dbReference>
<dbReference type="InterPro" id="IPR017455">
    <property type="entry name" value="Znf_FYVE-rel"/>
</dbReference>
<evidence type="ECO:0000256" key="1">
    <source>
        <dbReference type="ARBA" id="ARBA00022723"/>
    </source>
</evidence>
<dbReference type="AlphaFoldDB" id="A0A225WJK5"/>
<accession>A0A225WJK5</accession>
<sequence>MVGYTIDTNGQEVGFVAMASVDMPECPELKGSLKLTRVRMKRTMLVIPPSDTPKVSSEVFVMGASETNESSLIAHAQYRLNMAVLNDISLVIDSQNIAKQTLALHKNWVPDESRPTCNICTRKFHFMYRRRHHCRLCGDVVCKTCYVTRAVPSTEMDDCYGCKPSDTTTICQTKFCVRCVMGLRAMDKRIDKFSRQISKMLSLDVDTLDMPRNNVEHPSPASNLRDSSITYFKRGSKTKHTLDLDQLYKFSASPNTKPEIDDESETENTDARATVAGSLVSYGSGGSKYLRPSLSVDPAHSNSYNKLRGFSQLSRHSSCASLGGESIVFEEKVIPNMDKFNRIVVI</sequence>
<comment type="caution">
    <text evidence="6">The sequence shown here is derived from an EMBL/GenBank/DDBJ whole genome shotgun (WGS) entry which is preliminary data.</text>
</comment>
<dbReference type="SMART" id="SM00064">
    <property type="entry name" value="FYVE"/>
    <property type="match status" value="1"/>
</dbReference>
<dbReference type="PROSITE" id="PS50178">
    <property type="entry name" value="ZF_FYVE"/>
    <property type="match status" value="1"/>
</dbReference>
<dbReference type="PANTHER" id="PTHR13510:SF44">
    <property type="entry name" value="RABENOSYN-5"/>
    <property type="match status" value="1"/>
</dbReference>
<keyword evidence="1" id="KW-0479">Metal-binding</keyword>
<dbReference type="InterPro" id="IPR013083">
    <property type="entry name" value="Znf_RING/FYVE/PHD"/>
</dbReference>
<feature type="domain" description="FYVE-type" evidence="5">
    <location>
        <begin position="111"/>
        <end position="162"/>
    </location>
</feature>
<dbReference type="InterPro" id="IPR000306">
    <property type="entry name" value="Znf_FYVE"/>
</dbReference>